<dbReference type="EMBL" id="CM008962">
    <property type="protein sequence ID" value="PNW88995.1"/>
    <property type="molecule type" value="Genomic_DNA"/>
</dbReference>
<dbReference type="PANTHER" id="PTHR45389:SF1">
    <property type="entry name" value="WD REPEAT-CONTAINING PROTEIN RUP1"/>
    <property type="match status" value="1"/>
</dbReference>
<dbReference type="AlphaFoldDB" id="A0A2K3E886"/>
<dbReference type="OrthoDB" id="273771at2759"/>
<keyword evidence="2" id="KW-0677">Repeat</keyword>
<dbReference type="InParanoid" id="A0A2K3E886"/>
<evidence type="ECO:0000313" key="5">
    <source>
        <dbReference type="EMBL" id="PNW88995.1"/>
    </source>
</evidence>
<feature type="compositionally biased region" description="Low complexity" evidence="4">
    <location>
        <begin position="313"/>
        <end position="324"/>
    </location>
</feature>
<evidence type="ECO:0000313" key="6">
    <source>
        <dbReference type="Proteomes" id="UP000006906"/>
    </source>
</evidence>
<evidence type="ECO:0000256" key="2">
    <source>
        <dbReference type="ARBA" id="ARBA00022737"/>
    </source>
</evidence>
<feature type="compositionally biased region" description="Acidic residues" evidence="4">
    <location>
        <begin position="470"/>
        <end position="482"/>
    </location>
</feature>
<accession>A0A2K3E886</accession>
<dbReference type="PROSITE" id="PS50082">
    <property type="entry name" value="WD_REPEATS_2"/>
    <property type="match status" value="1"/>
</dbReference>
<feature type="compositionally biased region" description="Low complexity" evidence="4">
    <location>
        <begin position="446"/>
        <end position="457"/>
    </location>
</feature>
<dbReference type="SUPFAM" id="SSF50978">
    <property type="entry name" value="WD40 repeat-like"/>
    <property type="match status" value="1"/>
</dbReference>
<keyword evidence="1 3" id="KW-0853">WD repeat</keyword>
<proteinExistence type="predicted"/>
<dbReference type="InterPro" id="IPR001680">
    <property type="entry name" value="WD40_rpt"/>
</dbReference>
<feature type="region of interest" description="Disordered" evidence="4">
    <location>
        <begin position="295"/>
        <end position="325"/>
    </location>
</feature>
<dbReference type="InterPro" id="IPR015943">
    <property type="entry name" value="WD40/YVTN_repeat-like_dom_sf"/>
</dbReference>
<dbReference type="Gramene" id="PNW88995">
    <property type="protein sequence ID" value="PNW88995"/>
    <property type="gene ID" value="CHLRE_01g053850v5"/>
</dbReference>
<feature type="region of interest" description="Disordered" evidence="4">
    <location>
        <begin position="446"/>
        <end position="508"/>
    </location>
</feature>
<gene>
    <name evidence="5" type="ORF">CHLRE_01g053850v5</name>
</gene>
<evidence type="ECO:0000256" key="4">
    <source>
        <dbReference type="SAM" id="MobiDB-lite"/>
    </source>
</evidence>
<protein>
    <submittedName>
        <fullName evidence="5">Uncharacterized protein</fullName>
    </submittedName>
</protein>
<dbReference type="SMART" id="SM00320">
    <property type="entry name" value="WD40"/>
    <property type="match status" value="5"/>
</dbReference>
<feature type="compositionally biased region" description="Gly residues" evidence="4">
    <location>
        <begin position="360"/>
        <end position="381"/>
    </location>
</feature>
<dbReference type="Proteomes" id="UP000006906">
    <property type="component" value="Chromosome 1"/>
</dbReference>
<evidence type="ECO:0000256" key="1">
    <source>
        <dbReference type="ARBA" id="ARBA00022574"/>
    </source>
</evidence>
<dbReference type="GeneID" id="5715803"/>
<evidence type="ECO:0000256" key="3">
    <source>
        <dbReference type="PROSITE-ProRule" id="PRU00221"/>
    </source>
</evidence>
<name>A0A2K3E886_CHLRE</name>
<dbReference type="PANTHER" id="PTHR45389">
    <property type="entry name" value="WD REPEAT-CONTAINING PROTEIN RUP1"/>
    <property type="match status" value="1"/>
</dbReference>
<reference evidence="5 6" key="1">
    <citation type="journal article" date="2007" name="Science">
        <title>The Chlamydomonas genome reveals the evolution of key animal and plant functions.</title>
        <authorList>
            <person name="Merchant S.S."/>
            <person name="Prochnik S.E."/>
            <person name="Vallon O."/>
            <person name="Harris E.H."/>
            <person name="Karpowicz S.J."/>
            <person name="Witman G.B."/>
            <person name="Terry A."/>
            <person name="Salamov A."/>
            <person name="Fritz-Laylin L.K."/>
            <person name="Marechal-Drouard L."/>
            <person name="Marshall W.F."/>
            <person name="Qu L.H."/>
            <person name="Nelson D.R."/>
            <person name="Sanderfoot A.A."/>
            <person name="Spalding M.H."/>
            <person name="Kapitonov V.V."/>
            <person name="Ren Q."/>
            <person name="Ferris P."/>
            <person name="Lindquist E."/>
            <person name="Shapiro H."/>
            <person name="Lucas S.M."/>
            <person name="Grimwood J."/>
            <person name="Schmutz J."/>
            <person name="Cardol P."/>
            <person name="Cerutti H."/>
            <person name="Chanfreau G."/>
            <person name="Chen C.L."/>
            <person name="Cognat V."/>
            <person name="Croft M.T."/>
            <person name="Dent R."/>
            <person name="Dutcher S."/>
            <person name="Fernandez E."/>
            <person name="Fukuzawa H."/>
            <person name="Gonzalez-Ballester D."/>
            <person name="Gonzalez-Halphen D."/>
            <person name="Hallmann A."/>
            <person name="Hanikenne M."/>
            <person name="Hippler M."/>
            <person name="Inwood W."/>
            <person name="Jabbari K."/>
            <person name="Kalanon M."/>
            <person name="Kuras R."/>
            <person name="Lefebvre P.A."/>
            <person name="Lemaire S.D."/>
            <person name="Lobanov A.V."/>
            <person name="Lohr M."/>
            <person name="Manuell A."/>
            <person name="Meier I."/>
            <person name="Mets L."/>
            <person name="Mittag M."/>
            <person name="Mittelmeier T."/>
            <person name="Moroney J.V."/>
            <person name="Moseley J."/>
            <person name="Napoli C."/>
            <person name="Nedelcu A.M."/>
            <person name="Niyogi K."/>
            <person name="Novoselov S.V."/>
            <person name="Paulsen I.T."/>
            <person name="Pazour G."/>
            <person name="Purton S."/>
            <person name="Ral J.P."/>
            <person name="Riano-Pachon D.M."/>
            <person name="Riekhof W."/>
            <person name="Rymarquis L."/>
            <person name="Schroda M."/>
            <person name="Stern D."/>
            <person name="Umen J."/>
            <person name="Willows R."/>
            <person name="Wilson N."/>
            <person name="Zimmer S.L."/>
            <person name="Allmer J."/>
            <person name="Balk J."/>
            <person name="Bisova K."/>
            <person name="Chen C.J."/>
            <person name="Elias M."/>
            <person name="Gendler K."/>
            <person name="Hauser C."/>
            <person name="Lamb M.R."/>
            <person name="Ledford H."/>
            <person name="Long J.C."/>
            <person name="Minagawa J."/>
            <person name="Page M.D."/>
            <person name="Pan J."/>
            <person name="Pootakham W."/>
            <person name="Roje S."/>
            <person name="Rose A."/>
            <person name="Stahlberg E."/>
            <person name="Terauchi A.M."/>
            <person name="Yang P."/>
            <person name="Ball S."/>
            <person name="Bowler C."/>
            <person name="Dieckmann C.L."/>
            <person name="Gladyshev V.N."/>
            <person name="Green P."/>
            <person name="Jorgensen R."/>
            <person name="Mayfield S."/>
            <person name="Mueller-Roeber B."/>
            <person name="Rajamani S."/>
            <person name="Sayre R.T."/>
            <person name="Brokstein P."/>
            <person name="Dubchak I."/>
            <person name="Goodstein D."/>
            <person name="Hornick L."/>
            <person name="Huang Y.W."/>
            <person name="Jhaveri J."/>
            <person name="Luo Y."/>
            <person name="Martinez D."/>
            <person name="Ngau W.C."/>
            <person name="Otillar B."/>
            <person name="Poliakov A."/>
            <person name="Porter A."/>
            <person name="Szajkowski L."/>
            <person name="Werner G."/>
            <person name="Zhou K."/>
            <person name="Grigoriev I.V."/>
            <person name="Rokhsar D.S."/>
            <person name="Grossman A.R."/>
        </authorList>
    </citation>
    <scope>NUCLEOTIDE SEQUENCE [LARGE SCALE GENOMIC DNA]</scope>
    <source>
        <strain evidence="6">CC-503</strain>
    </source>
</reference>
<feature type="region of interest" description="Disordered" evidence="4">
    <location>
        <begin position="360"/>
        <end position="395"/>
    </location>
</feature>
<organism evidence="5 6">
    <name type="scientific">Chlamydomonas reinhardtii</name>
    <name type="common">Chlamydomonas smithii</name>
    <dbReference type="NCBI Taxonomy" id="3055"/>
    <lineage>
        <taxon>Eukaryota</taxon>
        <taxon>Viridiplantae</taxon>
        <taxon>Chlorophyta</taxon>
        <taxon>core chlorophytes</taxon>
        <taxon>Chlorophyceae</taxon>
        <taxon>CS clade</taxon>
        <taxon>Chlamydomonadales</taxon>
        <taxon>Chlamydomonadaceae</taxon>
        <taxon>Chlamydomonas</taxon>
    </lineage>
</organism>
<dbReference type="ExpressionAtlas" id="A0A2K3E886">
    <property type="expression patterns" value="baseline and differential"/>
</dbReference>
<dbReference type="GO" id="GO:0010224">
    <property type="term" value="P:response to UV-B"/>
    <property type="evidence" value="ECO:0000318"/>
    <property type="project" value="GO_Central"/>
</dbReference>
<keyword evidence="6" id="KW-1185">Reference proteome</keyword>
<dbReference type="InterPro" id="IPR019775">
    <property type="entry name" value="WD40_repeat_CS"/>
</dbReference>
<dbReference type="InterPro" id="IPR036322">
    <property type="entry name" value="WD40_repeat_dom_sf"/>
</dbReference>
<dbReference type="KEGG" id="cre:CHLRE_01g053850v5"/>
<dbReference type="PROSITE" id="PS00678">
    <property type="entry name" value="WD_REPEATS_1"/>
    <property type="match status" value="1"/>
</dbReference>
<dbReference type="InterPro" id="IPR044616">
    <property type="entry name" value="RUP1/2"/>
</dbReference>
<dbReference type="Pfam" id="PF00400">
    <property type="entry name" value="WD40"/>
    <property type="match status" value="3"/>
</dbReference>
<sequence length="895" mass="90705">MNPLPCSQLAGGGDRVCLALTRLSKELIADAGMGGGTSGNTSGGMASTGGCDSSDCLFCQYRSNSPFHLNAYAGKLTTLLRKRSANGAALASLNTLLETSSTEQGAALLAAVGGAAAVACGSINAAKRHRTGSHSGSHAGSATLPLVTAGATAIATGTARLEHGSLSSDALERTATAELSAVAGFAAARTSPESGGSRGKAQRVGAEHDCRTMCEGGCEGHNGRAALQLHASSTSGVAVDGVLPSNGVVLMPLANGSDGLGRRAASVSNGHTVSYARGDASEVEPGLSSLSLDQHVQPDHHLQPSRCQPPLPASNGAGSTSAAGCEAGSQFPDGWAFRPEWRGRDDPAPAELQEVLRLSAGGGCSTSSGQGGPHGRSGSGSGARRPAHRISGSGGSAGAGIVCALEFSPDGRLLAAGGVDKQIRLYNLSSFFGDLEDDDELGLLTDAADGGRNGARALQSSPRSLRDSHDDDDDEDDDDDDDDRRIRKARQQAAAARGKAASDEGEDDAGEEGLLAVVQRMPSKVSCISWSPFMDGVMTVGDYDGVLLQLHIASGHQLSDVDAHGGRKIWSVAHSSRRPHLAASAADDRTARLWAGRGLAACVATLQPNPRASVCCVDFSPEHDHMLALACSDRVSYLYDLRRLAGGPLAALRHHSRPASYCRFLGGDRLVTAATDASLALWDLRNAVPQLVAEMSSPAAAALSGAGSGAGTGAAAWDASADGSCGGRDLPFRAAQAAPAGVAADGECAGVGATRSCSEPARVFRGHRNEKNFVGLSVRWPDGLVACGSECSRAFAYHTSWSDPLATLDLARSAGGGVGACLPQQPVVASWASGQRESVGAGLHSGGNGLGASGFVSAVCWQPAEAAEALRLPPLLASASSCGAVSLSVLAARGL</sequence>
<dbReference type="Gene3D" id="2.130.10.10">
    <property type="entry name" value="YVTN repeat-like/Quinoprotein amine dehydrogenase"/>
    <property type="match status" value="3"/>
</dbReference>
<dbReference type="RefSeq" id="XP_042928926.1">
    <property type="nucleotide sequence ID" value="XM_043059012.1"/>
</dbReference>
<feature type="repeat" description="WD" evidence="3">
    <location>
        <begin position="402"/>
        <end position="430"/>
    </location>
</feature>
<dbReference type="STRING" id="3055.A0A2K3E886"/>